<evidence type="ECO:0000256" key="1">
    <source>
        <dbReference type="ARBA" id="ARBA00022729"/>
    </source>
</evidence>
<dbReference type="InterPro" id="IPR005046">
    <property type="entry name" value="DUF285"/>
</dbReference>
<evidence type="ECO:0000313" key="3">
    <source>
        <dbReference type="EMBL" id="GEN76439.1"/>
    </source>
</evidence>
<organism evidence="3 4">
    <name type="scientific">Chryseobacterium hagamense</name>
    <dbReference type="NCBI Taxonomy" id="395935"/>
    <lineage>
        <taxon>Bacteria</taxon>
        <taxon>Pseudomonadati</taxon>
        <taxon>Bacteroidota</taxon>
        <taxon>Flavobacteriia</taxon>
        <taxon>Flavobacteriales</taxon>
        <taxon>Weeksellaceae</taxon>
        <taxon>Chryseobacterium group</taxon>
        <taxon>Chryseobacterium</taxon>
    </lineage>
</organism>
<dbReference type="Pfam" id="PF18962">
    <property type="entry name" value="Por_Secre_tail"/>
    <property type="match status" value="1"/>
</dbReference>
<feature type="domain" description="Secretion system C-terminal sorting" evidence="2">
    <location>
        <begin position="481"/>
        <end position="545"/>
    </location>
</feature>
<gene>
    <name evidence="3" type="ORF">CHA01nite_21790</name>
</gene>
<dbReference type="EMBL" id="BJYJ01000010">
    <property type="protein sequence ID" value="GEN76439.1"/>
    <property type="molecule type" value="Genomic_DNA"/>
</dbReference>
<dbReference type="Pfam" id="PF03382">
    <property type="entry name" value="DUF285"/>
    <property type="match status" value="1"/>
</dbReference>
<keyword evidence="4" id="KW-1185">Reference proteome</keyword>
<evidence type="ECO:0000313" key="4">
    <source>
        <dbReference type="Proteomes" id="UP000321863"/>
    </source>
</evidence>
<dbReference type="NCBIfam" id="TIGR04183">
    <property type="entry name" value="Por_Secre_tail"/>
    <property type="match status" value="1"/>
</dbReference>
<dbReference type="InterPro" id="IPR026444">
    <property type="entry name" value="Secre_tail"/>
</dbReference>
<dbReference type="AlphaFoldDB" id="A0A511YMM3"/>
<accession>A0A511YMM3</accession>
<reference evidence="3 4" key="1">
    <citation type="submission" date="2019-07" db="EMBL/GenBank/DDBJ databases">
        <title>Whole genome shotgun sequence of Chryseobacterium hagamense NBRC 105253.</title>
        <authorList>
            <person name="Hosoyama A."/>
            <person name="Uohara A."/>
            <person name="Ohji S."/>
            <person name="Ichikawa N."/>
        </authorList>
    </citation>
    <scope>NUCLEOTIDE SEQUENCE [LARGE SCALE GENOMIC DNA]</scope>
    <source>
        <strain evidence="3 4">NBRC 105253</strain>
    </source>
</reference>
<protein>
    <recommendedName>
        <fullName evidence="2">Secretion system C-terminal sorting domain-containing protein</fullName>
    </recommendedName>
</protein>
<dbReference type="InterPro" id="IPR011889">
    <property type="entry name" value="Liste_lipo_26"/>
</dbReference>
<dbReference type="Proteomes" id="UP000321863">
    <property type="component" value="Unassembled WGS sequence"/>
</dbReference>
<evidence type="ECO:0000259" key="2">
    <source>
        <dbReference type="Pfam" id="PF18962"/>
    </source>
</evidence>
<keyword evidence="1" id="KW-0732">Signal</keyword>
<proteinExistence type="predicted"/>
<dbReference type="NCBIfam" id="TIGR02167">
    <property type="entry name" value="Liste_lipo_26"/>
    <property type="match status" value="7"/>
</dbReference>
<name>A0A511YMM3_9FLAO</name>
<comment type="caution">
    <text evidence="3">The sequence shown here is derived from an EMBL/GenBank/DDBJ whole genome shotgun (WGS) entry which is preliminary data.</text>
</comment>
<sequence length="548" mass="60889">MLVLSNHRVQAQNEFITTWKPGNIQNPVPSNPPFASSNTQAWAPFQGTNYTIQWEEVGYPAHQATLTGVTSVYQVLLDFGTPLNPNPADATYTVKVSNGSGNFHRIYFRDPATLTGAIDVTGDTSKIIAINQWGNTKWSSMQYAFIGCNTLDLLATDIPDLSEVTDMAFMFMGCTSLSANPSINNWDTSNVTNFTGLFNACMLFNQPIGNWNTGNVTSMAVMFLMARNFNQPIGNWNTGKVTEMTAMFNHAIAFNQPIGSWNTSNVTDMEFMFNNAGVFNQPIGNWNTSKVVEMDNMFSNAKVFNQDLSNWNTSEVIYMTSMFSGAEKFNQNLSSWNTSKVIQMNYMFMNAKAFNQDISGWNTPNVITMAGMFANATQFNQNLGSWNLGSLAYASNMFGNSGLNCQNYDRTLVGWSQNSATPNNIFLSPVAPLVYAHPAAVNARNYLITSKNWNISGDIYDKECQSVLGVSDLKAENNTGIYPNPATDFIFVRNSEAKKFTIFDQSGRMVSKGMLDNGKIDVRDLVPGNYILQLISDKNTQNLKFIRK</sequence>